<dbReference type="CDD" id="cd02440">
    <property type="entry name" value="AdoMet_MTases"/>
    <property type="match status" value="1"/>
</dbReference>
<dbReference type="OrthoDB" id="4134439at2"/>
<accession>A0A0D8BA47</accession>
<dbReference type="InterPro" id="IPR006764">
    <property type="entry name" value="SAM_dep_MeTrfase_SAV2177_type"/>
</dbReference>
<protein>
    <submittedName>
        <fullName evidence="2">S-adenosyl methyltransferase</fullName>
    </submittedName>
</protein>
<evidence type="ECO:0000313" key="3">
    <source>
        <dbReference type="Proteomes" id="UP000032545"/>
    </source>
</evidence>
<dbReference type="AlphaFoldDB" id="A0A0D8BA47"/>
<evidence type="ECO:0000256" key="1">
    <source>
        <dbReference type="SAM" id="MobiDB-lite"/>
    </source>
</evidence>
<reference evidence="2 3" key="2">
    <citation type="journal article" date="2016" name="Genome Announc.">
        <title>Permanent Draft Genome Sequences for Two Variants of Frankia sp. Strain CpI1, the First Frankia Strain Isolated from Root Nodules of Comptonia peregrina.</title>
        <authorList>
            <person name="Oshone R."/>
            <person name="Hurst S.G.IV."/>
            <person name="Abebe-Akele F."/>
            <person name="Simpson S."/>
            <person name="Morris K."/>
            <person name="Thomas W.K."/>
            <person name="Tisa L.S."/>
        </authorList>
    </citation>
    <scope>NUCLEOTIDE SEQUENCE [LARGE SCALE GENOMIC DNA]</scope>
    <source>
        <strain evidence="3">CpI1-S</strain>
    </source>
</reference>
<feature type="compositionally biased region" description="Basic and acidic residues" evidence="1">
    <location>
        <begin position="15"/>
        <end position="25"/>
    </location>
</feature>
<dbReference type="Gene3D" id="3.40.50.150">
    <property type="entry name" value="Vaccinia Virus protein VP39"/>
    <property type="match status" value="1"/>
</dbReference>
<evidence type="ECO:0000313" key="2">
    <source>
        <dbReference type="EMBL" id="KJE20804.1"/>
    </source>
</evidence>
<name>A0A0D8BA47_9ACTN</name>
<keyword evidence="2" id="KW-0489">Methyltransferase</keyword>
<comment type="caution">
    <text evidence="2">The sequence shown here is derived from an EMBL/GenBank/DDBJ whole genome shotgun (WGS) entry which is preliminary data.</text>
</comment>
<dbReference type="GO" id="GO:0032259">
    <property type="term" value="P:methylation"/>
    <property type="evidence" value="ECO:0007669"/>
    <property type="project" value="UniProtKB-KW"/>
</dbReference>
<dbReference type="PATRIC" id="fig|1502723.3.peg.5113"/>
<keyword evidence="2" id="KW-0808">Transferase</keyword>
<feature type="region of interest" description="Disordered" evidence="1">
    <location>
        <begin position="1"/>
        <end position="25"/>
    </location>
</feature>
<sequence length="302" mass="32989">MVSSADLPDPVGEQPTDRATTDRATTDGQWWKSLADEHVPVALKTDQPHSARMYDYYLGGKDNFPADREAAEQALSVFPNARIAARQNREFMIRATRYLAGEVGIRQFLDIGTGIPTSPNLHEAAQSIAPDARVVYADNDPIVLTHARALLTGTPAGRTAYIDADLHDTERILDAPELRETLDLSRPVALSLISIFPFIPDTDDPHGILRRLLDALAPGSHLVLTHLSADFDPPAASRLMDTYHRQGIPLQLRSRAEVEGLFAGLDLIDPGVQIVHRWRPDGSAADLTDVQVAGYGGVAVKR</sequence>
<dbReference type="InterPro" id="IPR029063">
    <property type="entry name" value="SAM-dependent_MTases_sf"/>
</dbReference>
<reference evidence="3" key="1">
    <citation type="submission" date="2015-02" db="EMBL/GenBank/DDBJ databases">
        <title>Draft Genome of Frankia sp. CpI1-S.</title>
        <authorList>
            <person name="Oshone R.T."/>
            <person name="Ngom M."/>
            <person name="Ghodhbane-Gtari F."/>
            <person name="Gtari M."/>
            <person name="Morris K."/>
            <person name="Thomas K."/>
            <person name="Sen A."/>
            <person name="Tisa L.S."/>
        </authorList>
    </citation>
    <scope>NUCLEOTIDE SEQUENCE [LARGE SCALE GENOMIC DNA]</scope>
    <source>
        <strain evidence="3">CpI1-S</strain>
    </source>
</reference>
<dbReference type="PIRSF" id="PIRSF017393">
    <property type="entry name" value="MTase_SAV2177"/>
    <property type="match status" value="1"/>
</dbReference>
<keyword evidence="3" id="KW-1185">Reference proteome</keyword>
<organism evidence="2 3">
    <name type="scientific">Frankia torreyi</name>
    <dbReference type="NCBI Taxonomy" id="1856"/>
    <lineage>
        <taxon>Bacteria</taxon>
        <taxon>Bacillati</taxon>
        <taxon>Actinomycetota</taxon>
        <taxon>Actinomycetes</taxon>
        <taxon>Frankiales</taxon>
        <taxon>Frankiaceae</taxon>
        <taxon>Frankia</taxon>
    </lineage>
</organism>
<dbReference type="SUPFAM" id="SSF53335">
    <property type="entry name" value="S-adenosyl-L-methionine-dependent methyltransferases"/>
    <property type="match status" value="1"/>
</dbReference>
<dbReference type="Pfam" id="PF04672">
    <property type="entry name" value="Methyltransf_19"/>
    <property type="match status" value="1"/>
</dbReference>
<dbReference type="EMBL" id="JYFN01000051">
    <property type="protein sequence ID" value="KJE20804.1"/>
    <property type="molecule type" value="Genomic_DNA"/>
</dbReference>
<proteinExistence type="predicted"/>
<dbReference type="GO" id="GO:0008168">
    <property type="term" value="F:methyltransferase activity"/>
    <property type="evidence" value="ECO:0007669"/>
    <property type="project" value="UniProtKB-KW"/>
</dbReference>
<gene>
    <name evidence="2" type="ORF">FF36_04930</name>
</gene>
<dbReference type="Proteomes" id="UP000032545">
    <property type="component" value="Unassembled WGS sequence"/>
</dbReference>